<dbReference type="HOGENOM" id="CLU_190466_1_0_9"/>
<evidence type="ECO:0000313" key="1">
    <source>
        <dbReference type="EMBL" id="EHL13428.1"/>
    </source>
</evidence>
<dbReference type="AlphaFoldDB" id="G9WKX3"/>
<comment type="caution">
    <text evidence="1">The sequence shown here is derived from an EMBL/GenBank/DDBJ whole genome shotgun (WGS) entry which is preliminary data.</text>
</comment>
<accession>G9WKX3</accession>
<reference evidence="1" key="2">
    <citation type="submission" date="2013-03" db="EMBL/GenBank/DDBJ databases">
        <title>The Genome Sequence of Oribacterium sp. ACB1.</title>
        <authorList>
            <consortium name="The Broad Institute Genomics Platform"/>
            <consortium name="The Broad Institute Genome Sequencing Center for Infectious Disease"/>
            <person name="Earl A."/>
            <person name="Ward D."/>
            <person name="Feldgarden M."/>
            <person name="Gevers D."/>
            <person name="Sizova M."/>
            <person name="Hazen A."/>
            <person name="Epstein S."/>
            <person name="Walker B."/>
            <person name="Young S."/>
            <person name="Zeng Q."/>
            <person name="Gargeya S."/>
            <person name="Fitzgerald M."/>
            <person name="Haas B."/>
            <person name="Abouelleil A."/>
            <person name="Allen A.W."/>
            <person name="Alvarado L."/>
            <person name="Arachchi H.M."/>
            <person name="Berlin A.M."/>
            <person name="Chapman S.B."/>
            <person name="Gainer-Dewar J."/>
            <person name="Goldberg J."/>
            <person name="Griggs A."/>
            <person name="Gujja S."/>
            <person name="Hansen M."/>
            <person name="Howarth C."/>
            <person name="Imamovic A."/>
            <person name="Ireland A."/>
            <person name="Larimer J."/>
            <person name="McCowan C."/>
            <person name="Murphy C."/>
            <person name="Pearson M."/>
            <person name="Poon T.W."/>
            <person name="Priest M."/>
            <person name="Roberts A."/>
            <person name="Saif S."/>
            <person name="Shea T."/>
            <person name="Sisk P."/>
            <person name="Sykes S."/>
            <person name="Wortman J."/>
            <person name="Nusbaum C."/>
            <person name="Birren B."/>
        </authorList>
    </citation>
    <scope>NUCLEOTIDE SEQUENCE [LARGE SCALE GENOMIC DNA]</scope>
    <source>
        <strain evidence="1">ACB1</strain>
    </source>
</reference>
<protein>
    <submittedName>
        <fullName evidence="1">Uncharacterized protein</fullName>
    </submittedName>
</protein>
<organism evidence="1 2">
    <name type="scientific">Oribacterium parvum ACB1</name>
    <dbReference type="NCBI Taxonomy" id="796943"/>
    <lineage>
        <taxon>Bacteria</taxon>
        <taxon>Bacillati</taxon>
        <taxon>Bacillota</taxon>
        <taxon>Clostridia</taxon>
        <taxon>Lachnospirales</taxon>
        <taxon>Lachnospiraceae</taxon>
        <taxon>Oribacterium</taxon>
    </lineage>
</organism>
<gene>
    <name evidence="1" type="ORF">HMPREF9625_02030</name>
</gene>
<evidence type="ECO:0000313" key="2">
    <source>
        <dbReference type="Proteomes" id="UP000018461"/>
    </source>
</evidence>
<reference evidence="1" key="1">
    <citation type="submission" date="2011-08" db="EMBL/GenBank/DDBJ databases">
        <authorList>
            <consortium name="The Broad Institute Genome Sequencing Platform"/>
            <person name="Earl A."/>
            <person name="Ward D."/>
            <person name="Feldgarden M."/>
            <person name="Gevers D."/>
            <person name="Sizova M."/>
            <person name="Hazen A."/>
            <person name="Epstein S."/>
            <person name="Young S.K."/>
            <person name="Zeng Q."/>
            <person name="Gargeya S."/>
            <person name="Fitzgerald M."/>
            <person name="Haas B."/>
            <person name="Abouelleil A."/>
            <person name="Alvarado L."/>
            <person name="Arachchi H.M."/>
            <person name="Berlin A."/>
            <person name="Brown A."/>
            <person name="Chapman S.B."/>
            <person name="Chen Z."/>
            <person name="Dunbar C."/>
            <person name="Freedman E."/>
            <person name="Gearin G."/>
            <person name="Gellesch M."/>
            <person name="Goldberg J."/>
            <person name="Griggs A."/>
            <person name="Gujja S."/>
            <person name="Heiman D."/>
            <person name="Howarth C."/>
            <person name="Larson L."/>
            <person name="Lui A."/>
            <person name="MacDonald P.J.P."/>
            <person name="Montmayeur A."/>
            <person name="Murphy C."/>
            <person name="Neiman D."/>
            <person name="Pearson M."/>
            <person name="Priest M."/>
            <person name="Roberts A."/>
            <person name="Saif S."/>
            <person name="Shea T."/>
            <person name="Shenoy N."/>
            <person name="Sisk P."/>
            <person name="Stolte C."/>
            <person name="Sykes S."/>
            <person name="Wortman J."/>
            <person name="Nusbaum C."/>
            <person name="Birren B."/>
        </authorList>
    </citation>
    <scope>NUCLEOTIDE SEQUENCE</scope>
    <source>
        <strain evidence="1">ACB1</strain>
    </source>
</reference>
<name>G9WKX3_9FIRM</name>
<dbReference type="Proteomes" id="UP000018461">
    <property type="component" value="Unassembled WGS sequence"/>
</dbReference>
<dbReference type="EMBL" id="AFZC02000002">
    <property type="protein sequence ID" value="EHL13428.1"/>
    <property type="molecule type" value="Genomic_DNA"/>
</dbReference>
<dbReference type="PATRIC" id="fig|796943.3.peg.388"/>
<keyword evidence="2" id="KW-1185">Reference proteome</keyword>
<dbReference type="RefSeq" id="WP_009535852.1">
    <property type="nucleotide sequence ID" value="NZ_KE148312.1"/>
</dbReference>
<proteinExistence type="predicted"/>
<sequence length="76" mass="8825">MSREEQMIEYMVQDLVEILSETSGMEYDFAMKIIYSSEVYDKLMEPGTGLYRESPGYVYGLLQDELNFGHIVQAEL</sequence>